<dbReference type="PROSITE" id="PS50109">
    <property type="entry name" value="HIS_KIN"/>
    <property type="match status" value="1"/>
</dbReference>
<evidence type="ECO:0000256" key="5">
    <source>
        <dbReference type="ARBA" id="ARBA00022777"/>
    </source>
</evidence>
<evidence type="ECO:0000256" key="4">
    <source>
        <dbReference type="ARBA" id="ARBA00022741"/>
    </source>
</evidence>
<dbReference type="GO" id="GO:0005524">
    <property type="term" value="F:ATP binding"/>
    <property type="evidence" value="ECO:0007669"/>
    <property type="project" value="UniProtKB-KW"/>
</dbReference>
<accession>A0A6H1P3S3</accession>
<keyword evidence="8" id="KW-0472">Membrane</keyword>
<dbReference type="Pfam" id="PF07730">
    <property type="entry name" value="HisKA_3"/>
    <property type="match status" value="1"/>
</dbReference>
<evidence type="ECO:0000259" key="9">
    <source>
        <dbReference type="PROSITE" id="PS50109"/>
    </source>
</evidence>
<dbReference type="Pfam" id="PF02518">
    <property type="entry name" value="HATPase_c"/>
    <property type="match status" value="1"/>
</dbReference>
<dbReference type="InterPro" id="IPR050482">
    <property type="entry name" value="Sensor_HK_TwoCompSys"/>
</dbReference>
<feature type="transmembrane region" description="Helical" evidence="8">
    <location>
        <begin position="122"/>
        <end position="140"/>
    </location>
</feature>
<comment type="catalytic activity">
    <reaction evidence="1">
        <text>ATP + protein L-histidine = ADP + protein N-phospho-L-histidine.</text>
        <dbReference type="EC" id="2.7.13.3"/>
    </reaction>
</comment>
<dbReference type="Gene3D" id="3.30.565.10">
    <property type="entry name" value="Histidine kinase-like ATPase, C-terminal domain"/>
    <property type="match status" value="1"/>
</dbReference>
<reference evidence="10 11" key="2">
    <citation type="submission" date="2020-04" db="EMBL/GenBank/DDBJ databases">
        <authorList>
            <person name="Fomenkov A."/>
            <person name="Anton B.P."/>
            <person name="Roberts R.J."/>
        </authorList>
    </citation>
    <scope>NUCLEOTIDE SEQUENCE [LARGE SCALE GENOMIC DNA]</scope>
    <source>
        <strain evidence="10 11">S2</strain>
    </source>
</reference>
<dbReference type="Gene3D" id="1.20.5.1930">
    <property type="match status" value="1"/>
</dbReference>
<feature type="transmembrane region" description="Helical" evidence="8">
    <location>
        <begin position="146"/>
        <end position="166"/>
    </location>
</feature>
<reference evidence="10 11" key="1">
    <citation type="submission" date="2020-04" db="EMBL/GenBank/DDBJ databases">
        <title>Genome-Wide Identification of 5-Methylcytosine Sites in Bacterial Genomes By High-Throughput Sequencing of MspJI Restriction Fragments.</title>
        <authorList>
            <person name="Wu V."/>
        </authorList>
    </citation>
    <scope>NUCLEOTIDE SEQUENCE [LARGE SCALE GENOMIC DNA]</scope>
    <source>
        <strain evidence="10 11">S2</strain>
    </source>
</reference>
<dbReference type="InterPro" id="IPR005467">
    <property type="entry name" value="His_kinase_dom"/>
</dbReference>
<evidence type="ECO:0000313" key="11">
    <source>
        <dbReference type="Proteomes" id="UP000501868"/>
    </source>
</evidence>
<evidence type="ECO:0000256" key="8">
    <source>
        <dbReference type="SAM" id="Phobius"/>
    </source>
</evidence>
<dbReference type="GO" id="GO:0046983">
    <property type="term" value="F:protein dimerization activity"/>
    <property type="evidence" value="ECO:0007669"/>
    <property type="project" value="InterPro"/>
</dbReference>
<feature type="transmembrane region" description="Helical" evidence="8">
    <location>
        <begin position="44"/>
        <end position="63"/>
    </location>
</feature>
<dbReference type="GO" id="GO:0000155">
    <property type="term" value="F:phosphorelay sensor kinase activity"/>
    <property type="evidence" value="ECO:0007669"/>
    <property type="project" value="InterPro"/>
</dbReference>
<feature type="transmembrane region" description="Helical" evidence="8">
    <location>
        <begin position="98"/>
        <end position="115"/>
    </location>
</feature>
<keyword evidence="8" id="KW-0812">Transmembrane</keyword>
<feature type="transmembrane region" description="Helical" evidence="8">
    <location>
        <begin position="12"/>
        <end position="38"/>
    </location>
</feature>
<feature type="domain" description="Histidine kinase" evidence="9">
    <location>
        <begin position="205"/>
        <end position="397"/>
    </location>
</feature>
<keyword evidence="8" id="KW-1133">Transmembrane helix</keyword>
<evidence type="ECO:0000256" key="7">
    <source>
        <dbReference type="ARBA" id="ARBA00023012"/>
    </source>
</evidence>
<dbReference type="PANTHER" id="PTHR24421">
    <property type="entry name" value="NITRATE/NITRITE SENSOR PROTEIN NARX-RELATED"/>
    <property type="match status" value="1"/>
</dbReference>
<dbReference type="SUPFAM" id="SSF55874">
    <property type="entry name" value="ATPase domain of HSP90 chaperone/DNA topoisomerase II/histidine kinase"/>
    <property type="match status" value="1"/>
</dbReference>
<keyword evidence="3" id="KW-0808">Transferase</keyword>
<dbReference type="PANTHER" id="PTHR24421:SF55">
    <property type="entry name" value="SENSOR HISTIDINE KINASE YDFH"/>
    <property type="match status" value="1"/>
</dbReference>
<evidence type="ECO:0000256" key="1">
    <source>
        <dbReference type="ARBA" id="ARBA00000085"/>
    </source>
</evidence>
<dbReference type="AlphaFoldDB" id="A0A6H1P3S3"/>
<evidence type="ECO:0000256" key="2">
    <source>
        <dbReference type="ARBA" id="ARBA00012438"/>
    </source>
</evidence>
<evidence type="ECO:0000256" key="6">
    <source>
        <dbReference type="ARBA" id="ARBA00022840"/>
    </source>
</evidence>
<keyword evidence="7" id="KW-0902">Two-component regulatory system</keyword>
<dbReference type="EMBL" id="CP051128">
    <property type="protein sequence ID" value="QIZ08196.1"/>
    <property type="molecule type" value="Genomic_DNA"/>
</dbReference>
<organism evidence="10 11">
    <name type="scientific">Priestia megaterium</name>
    <name type="common">Bacillus megaterium</name>
    <dbReference type="NCBI Taxonomy" id="1404"/>
    <lineage>
        <taxon>Bacteria</taxon>
        <taxon>Bacillati</taxon>
        <taxon>Bacillota</taxon>
        <taxon>Bacilli</taxon>
        <taxon>Bacillales</taxon>
        <taxon>Bacillaceae</taxon>
        <taxon>Priestia</taxon>
    </lineage>
</organism>
<keyword evidence="5 10" id="KW-0418">Kinase</keyword>
<feature type="transmembrane region" description="Helical" evidence="8">
    <location>
        <begin position="75"/>
        <end position="92"/>
    </location>
</feature>
<dbReference type="InterPro" id="IPR003594">
    <property type="entry name" value="HATPase_dom"/>
</dbReference>
<name>A0A6H1P3S3_PRIMG</name>
<proteinExistence type="predicted"/>
<dbReference type="InterPro" id="IPR011712">
    <property type="entry name" value="Sig_transdc_His_kin_sub3_dim/P"/>
</dbReference>
<dbReference type="Proteomes" id="UP000501868">
    <property type="component" value="Chromosome"/>
</dbReference>
<dbReference type="GO" id="GO:0016020">
    <property type="term" value="C:membrane"/>
    <property type="evidence" value="ECO:0007669"/>
    <property type="project" value="InterPro"/>
</dbReference>
<dbReference type="CDD" id="cd16917">
    <property type="entry name" value="HATPase_UhpB-NarQ-NarX-like"/>
    <property type="match status" value="1"/>
</dbReference>
<sequence>MIKFNNFHNTTFLSDGLILSRIANIFWILVAYVGAMVLQNIQKALFIQSIVFTFIIAIYILLYCFSHSLTNKRSWFYFIVQGSLIFISSFLVPKGSPVILLCLLPVLVAQSMTIFQKSIKILIIFIAAYFLYGVVIWLNYGLQELPIFILVFFINLTIVNFYSVIFNRQVQARLRMEYYLQELGTAHQKVEKLTLANERQRMARDLHDTLAQGLAGLIMQLEAVDAHLKKGNTNRSQEIIHQSMIRARETLRNARTVIDDLRTQSIEKTDFNCEVYGKIKEFTEATSIKVDHDIDPIPELSTLKMEHSLYMISECLTNIAKHAQAQRVNIMIKKMNKYLIMKIEDDGVGYKTNTIGKYSGNYGLLGLNERVRLIGGKIEIHSFPCSGTKISITVPIL</sequence>
<evidence type="ECO:0000256" key="3">
    <source>
        <dbReference type="ARBA" id="ARBA00022679"/>
    </source>
</evidence>
<keyword evidence="6" id="KW-0067">ATP-binding</keyword>
<keyword evidence="4" id="KW-0547">Nucleotide-binding</keyword>
<dbReference type="EC" id="2.7.13.3" evidence="2"/>
<protein>
    <recommendedName>
        <fullName evidence="2">histidine kinase</fullName>
        <ecNumber evidence="2">2.7.13.3</ecNumber>
    </recommendedName>
</protein>
<gene>
    <name evidence="10" type="ORF">HFZ78_16885</name>
</gene>
<evidence type="ECO:0000313" key="10">
    <source>
        <dbReference type="EMBL" id="QIZ08196.1"/>
    </source>
</evidence>
<dbReference type="InterPro" id="IPR036890">
    <property type="entry name" value="HATPase_C_sf"/>
</dbReference>